<evidence type="ECO:0000256" key="4">
    <source>
        <dbReference type="ARBA" id="ARBA00022801"/>
    </source>
</evidence>
<dbReference type="GO" id="GO:0004252">
    <property type="term" value="F:serine-type endopeptidase activity"/>
    <property type="evidence" value="ECO:0007669"/>
    <property type="project" value="InterPro"/>
</dbReference>
<evidence type="ECO:0000256" key="2">
    <source>
        <dbReference type="ARBA" id="ARBA00009370"/>
    </source>
</evidence>
<comment type="similarity">
    <text evidence="2">Belongs to the peptidase S26 family.</text>
</comment>
<dbReference type="InterPro" id="IPR000223">
    <property type="entry name" value="Pept_S26A_signal_pept_1"/>
</dbReference>
<dbReference type="AlphaFoldDB" id="K1T846"/>
<name>K1T846_9ZZZZ</name>
<evidence type="ECO:0000256" key="1">
    <source>
        <dbReference type="ARBA" id="ARBA00000677"/>
    </source>
</evidence>
<evidence type="ECO:0000259" key="5">
    <source>
        <dbReference type="Pfam" id="PF10502"/>
    </source>
</evidence>
<reference evidence="6" key="1">
    <citation type="journal article" date="2013" name="Environ. Microbiol.">
        <title>Microbiota from the distal guts of lean and obese adolescents exhibit partial functional redundancy besides clear differences in community structure.</title>
        <authorList>
            <person name="Ferrer M."/>
            <person name="Ruiz A."/>
            <person name="Lanza F."/>
            <person name="Haange S.B."/>
            <person name="Oberbach A."/>
            <person name="Till H."/>
            <person name="Bargiela R."/>
            <person name="Campoy C."/>
            <person name="Segura M.T."/>
            <person name="Richter M."/>
            <person name="von Bergen M."/>
            <person name="Seifert J."/>
            <person name="Suarez A."/>
        </authorList>
    </citation>
    <scope>NUCLEOTIDE SEQUENCE</scope>
</reference>
<dbReference type="PANTHER" id="PTHR43390">
    <property type="entry name" value="SIGNAL PEPTIDASE I"/>
    <property type="match status" value="1"/>
</dbReference>
<protein>
    <recommendedName>
        <fullName evidence="3">signal peptidase I</fullName>
        <ecNumber evidence="3">3.4.21.89</ecNumber>
    </recommendedName>
</protein>
<dbReference type="SUPFAM" id="SSF51306">
    <property type="entry name" value="LexA/Signal peptidase"/>
    <property type="match status" value="1"/>
</dbReference>
<dbReference type="EC" id="3.4.21.89" evidence="3"/>
<dbReference type="CDD" id="cd06530">
    <property type="entry name" value="S26_SPase_I"/>
    <property type="match status" value="1"/>
</dbReference>
<accession>K1T846</accession>
<dbReference type="NCBIfam" id="TIGR02227">
    <property type="entry name" value="sigpep_I_bact"/>
    <property type="match status" value="1"/>
</dbReference>
<dbReference type="Gene3D" id="2.10.109.10">
    <property type="entry name" value="Umud Fragment, subunit A"/>
    <property type="match status" value="2"/>
</dbReference>
<dbReference type="Pfam" id="PF10502">
    <property type="entry name" value="Peptidase_S26"/>
    <property type="match status" value="1"/>
</dbReference>
<evidence type="ECO:0000256" key="3">
    <source>
        <dbReference type="ARBA" id="ARBA00013208"/>
    </source>
</evidence>
<comment type="caution">
    <text evidence="6">The sequence shown here is derived from an EMBL/GenBank/DDBJ whole genome shotgun (WGS) entry which is preliminary data.</text>
</comment>
<dbReference type="InterPro" id="IPR036286">
    <property type="entry name" value="LexA/Signal_pep-like_sf"/>
</dbReference>
<evidence type="ECO:0000313" key="6">
    <source>
        <dbReference type="EMBL" id="EKC63699.1"/>
    </source>
</evidence>
<organism evidence="6">
    <name type="scientific">human gut metagenome</name>
    <dbReference type="NCBI Taxonomy" id="408170"/>
    <lineage>
        <taxon>unclassified sequences</taxon>
        <taxon>metagenomes</taxon>
        <taxon>organismal metagenomes</taxon>
    </lineage>
</organism>
<dbReference type="GO" id="GO:0009003">
    <property type="term" value="F:signal peptidase activity"/>
    <property type="evidence" value="ECO:0007669"/>
    <property type="project" value="UniProtKB-EC"/>
</dbReference>
<dbReference type="PANTHER" id="PTHR43390:SF1">
    <property type="entry name" value="CHLOROPLAST PROCESSING PEPTIDASE"/>
    <property type="match status" value="1"/>
</dbReference>
<feature type="domain" description="Peptidase S26" evidence="5">
    <location>
        <begin position="4"/>
        <end position="216"/>
    </location>
</feature>
<dbReference type="InterPro" id="IPR019758">
    <property type="entry name" value="Pept_S26A_signal_pept_1_CS"/>
</dbReference>
<dbReference type="GO" id="GO:0006465">
    <property type="term" value="P:signal peptide processing"/>
    <property type="evidence" value="ECO:0007669"/>
    <property type="project" value="InterPro"/>
</dbReference>
<gene>
    <name evidence="6" type="ORF">LEA_11205</name>
</gene>
<keyword evidence="4" id="KW-0378">Hydrolase</keyword>
<dbReference type="InterPro" id="IPR019533">
    <property type="entry name" value="Peptidase_S26"/>
</dbReference>
<proteinExistence type="inferred from homology"/>
<dbReference type="GO" id="GO:0016020">
    <property type="term" value="C:membrane"/>
    <property type="evidence" value="ECO:0007669"/>
    <property type="project" value="InterPro"/>
</dbReference>
<feature type="non-terminal residue" evidence="6">
    <location>
        <position position="1"/>
    </location>
</feature>
<sequence length="239" mass="27361">KYTVVSRPVDKRENYIKRCVALPGDSLAIRDGRVYVNGTAQEPIAGIQYTYLVQTSAPFSQYAIDNLGVTEYSGNGSSYYMSLTAEAAEKVEALKNVISIRRYVYTPNDDVFPQWGDARWSQDNYGPIWIPKRGATVPLTTENLPLYRRIIEAYEGHELEVGDDGVIRIDGTPATEYTFAMDYYWMMGDNRHNSADSRFWGFVPEDHIVGKASFVWLSLDANKRFPANIRWERIFKKVR</sequence>
<dbReference type="PROSITE" id="PS00761">
    <property type="entry name" value="SPASE_I_3"/>
    <property type="match status" value="1"/>
</dbReference>
<dbReference type="PRINTS" id="PR00727">
    <property type="entry name" value="LEADERPTASE"/>
</dbReference>
<dbReference type="EMBL" id="AJWY01007542">
    <property type="protein sequence ID" value="EKC63699.1"/>
    <property type="molecule type" value="Genomic_DNA"/>
</dbReference>
<comment type="catalytic activity">
    <reaction evidence="1">
        <text>Cleavage of hydrophobic, N-terminal signal or leader sequences from secreted and periplasmic proteins.</text>
        <dbReference type="EC" id="3.4.21.89"/>
    </reaction>
</comment>